<comment type="similarity">
    <text evidence="2">Belongs to the multi antimicrobial extrusion (MATE) (TC 2.A.66.1) family.</text>
</comment>
<feature type="transmembrane region" description="Helical" evidence="6">
    <location>
        <begin position="312"/>
        <end position="332"/>
    </location>
</feature>
<keyword evidence="8" id="KW-1185">Reference proteome</keyword>
<evidence type="ECO:0000256" key="6">
    <source>
        <dbReference type="SAM" id="Phobius"/>
    </source>
</evidence>
<feature type="transmembrane region" description="Helical" evidence="6">
    <location>
        <begin position="164"/>
        <end position="183"/>
    </location>
</feature>
<dbReference type="CDD" id="cd13136">
    <property type="entry name" value="MATE_DinF_like"/>
    <property type="match status" value="1"/>
</dbReference>
<feature type="transmembrane region" description="Helical" evidence="6">
    <location>
        <begin position="412"/>
        <end position="432"/>
    </location>
</feature>
<feature type="transmembrane region" description="Helical" evidence="6">
    <location>
        <begin position="189"/>
        <end position="212"/>
    </location>
</feature>
<dbReference type="RefSeq" id="WP_198883680.1">
    <property type="nucleotide sequence ID" value="NZ_JAEKJA010000020.1"/>
</dbReference>
<feature type="transmembrane region" description="Helical" evidence="6">
    <location>
        <begin position="242"/>
        <end position="263"/>
    </location>
</feature>
<organism evidence="7 8">
    <name type="scientific">Acuticoccus mangrovi</name>
    <dbReference type="NCBI Taxonomy" id="2796142"/>
    <lineage>
        <taxon>Bacteria</taxon>
        <taxon>Pseudomonadati</taxon>
        <taxon>Pseudomonadota</taxon>
        <taxon>Alphaproteobacteria</taxon>
        <taxon>Hyphomicrobiales</taxon>
        <taxon>Amorphaceae</taxon>
        <taxon>Acuticoccus</taxon>
    </lineage>
</organism>
<dbReference type="PANTHER" id="PTHR42893:SF46">
    <property type="entry name" value="PROTEIN DETOXIFICATION 44, CHLOROPLASTIC"/>
    <property type="match status" value="1"/>
</dbReference>
<evidence type="ECO:0000256" key="5">
    <source>
        <dbReference type="ARBA" id="ARBA00023136"/>
    </source>
</evidence>
<protein>
    <submittedName>
        <fullName evidence="7">MATE family efflux transporter</fullName>
    </submittedName>
</protein>
<gene>
    <name evidence="7" type="ORF">JCR33_18895</name>
</gene>
<feature type="transmembrane region" description="Helical" evidence="6">
    <location>
        <begin position="387"/>
        <end position="406"/>
    </location>
</feature>
<dbReference type="AlphaFoldDB" id="A0A934IPQ0"/>
<evidence type="ECO:0000256" key="4">
    <source>
        <dbReference type="ARBA" id="ARBA00022989"/>
    </source>
</evidence>
<dbReference type="Proteomes" id="UP000609531">
    <property type="component" value="Unassembled WGS sequence"/>
</dbReference>
<evidence type="ECO:0000256" key="2">
    <source>
        <dbReference type="ARBA" id="ARBA00010199"/>
    </source>
</evidence>
<accession>A0A934IPQ0</accession>
<dbReference type="Pfam" id="PF01554">
    <property type="entry name" value="MatE"/>
    <property type="match status" value="2"/>
</dbReference>
<keyword evidence="3 6" id="KW-0812">Transmembrane</keyword>
<feature type="transmembrane region" description="Helical" evidence="6">
    <location>
        <begin position="352"/>
        <end position="375"/>
    </location>
</feature>
<dbReference type="InterPro" id="IPR002528">
    <property type="entry name" value="MATE_fam"/>
</dbReference>
<evidence type="ECO:0000256" key="1">
    <source>
        <dbReference type="ARBA" id="ARBA00004141"/>
    </source>
</evidence>
<comment type="subcellular location">
    <subcellularLocation>
        <location evidence="1">Membrane</location>
        <topology evidence="1">Multi-pass membrane protein</topology>
    </subcellularLocation>
</comment>
<evidence type="ECO:0000256" key="3">
    <source>
        <dbReference type="ARBA" id="ARBA00022692"/>
    </source>
</evidence>
<feature type="transmembrane region" description="Helical" evidence="6">
    <location>
        <begin position="136"/>
        <end position="157"/>
    </location>
</feature>
<dbReference type="GO" id="GO:0005886">
    <property type="term" value="C:plasma membrane"/>
    <property type="evidence" value="ECO:0007669"/>
    <property type="project" value="TreeGrafter"/>
</dbReference>
<sequence length="451" mass="46737">MRPSPPLVTYRAVFAISVPMTFAYLSTPLIGVTDMAVIGQLGDAALIGAVAMGAVLFDFIGTTMNFLRTGTTGLVAQAMGAGDAESEAVAFWRALMTAVAIGVATLVLQGPVLWLFLRAMGASAAVAEATTTYFSVRVWAMPFMLANYAVLGWLLGLGRARAGLALQLVLGIVNIVLSVALVLGLRMGVAGVALASVLAEAAATVAGGLLVARGLAERPTPSLPAVLEHRGLARLFAINRDILIRSLILVSTFSFFAAMGARLGDVTLAANAVLLNIFMLGSHMLDGYATAAEQLGGRAVGARDRAAFDRTVVVTSVAGVATGAALSLIAFAGGNAFVALMTTAEAVREAGAVYLVWAALTPLAGALAFTMDGLYIGATWSAAMRNMMLVSGALFVAVWWLATPLFGNHGLWLALLVFLGARGLTLALSLPAMRTRTFGTRTDQPFPKTIS</sequence>
<dbReference type="InterPro" id="IPR044644">
    <property type="entry name" value="DinF-like"/>
</dbReference>
<proteinExistence type="inferred from homology"/>
<dbReference type="GO" id="GO:0015297">
    <property type="term" value="F:antiporter activity"/>
    <property type="evidence" value="ECO:0007669"/>
    <property type="project" value="InterPro"/>
</dbReference>
<dbReference type="NCBIfam" id="TIGR00797">
    <property type="entry name" value="matE"/>
    <property type="match status" value="1"/>
</dbReference>
<keyword evidence="5 6" id="KW-0472">Membrane</keyword>
<keyword evidence="4 6" id="KW-1133">Transmembrane helix</keyword>
<feature type="transmembrane region" description="Helical" evidence="6">
    <location>
        <begin position="12"/>
        <end position="32"/>
    </location>
</feature>
<name>A0A934IPQ0_9HYPH</name>
<dbReference type="PANTHER" id="PTHR42893">
    <property type="entry name" value="PROTEIN DETOXIFICATION 44, CHLOROPLASTIC-RELATED"/>
    <property type="match status" value="1"/>
</dbReference>
<comment type="caution">
    <text evidence="7">The sequence shown here is derived from an EMBL/GenBank/DDBJ whole genome shotgun (WGS) entry which is preliminary data.</text>
</comment>
<evidence type="ECO:0000313" key="7">
    <source>
        <dbReference type="EMBL" id="MBJ3777782.1"/>
    </source>
</evidence>
<dbReference type="GO" id="GO:0042910">
    <property type="term" value="F:xenobiotic transmembrane transporter activity"/>
    <property type="evidence" value="ECO:0007669"/>
    <property type="project" value="InterPro"/>
</dbReference>
<reference evidence="7" key="1">
    <citation type="submission" date="2020-12" db="EMBL/GenBank/DDBJ databases">
        <title>Bacterial taxonomy.</title>
        <authorList>
            <person name="Pan X."/>
        </authorList>
    </citation>
    <scope>NUCLEOTIDE SEQUENCE</scope>
    <source>
        <strain evidence="7">B2012</strain>
    </source>
</reference>
<feature type="transmembrane region" description="Helical" evidence="6">
    <location>
        <begin position="88"/>
        <end position="116"/>
    </location>
</feature>
<dbReference type="EMBL" id="JAEKJA010000020">
    <property type="protein sequence ID" value="MBJ3777782.1"/>
    <property type="molecule type" value="Genomic_DNA"/>
</dbReference>
<feature type="transmembrane region" description="Helical" evidence="6">
    <location>
        <begin position="269"/>
        <end position="291"/>
    </location>
</feature>
<feature type="transmembrane region" description="Helical" evidence="6">
    <location>
        <begin position="44"/>
        <end position="67"/>
    </location>
</feature>
<evidence type="ECO:0000313" key="8">
    <source>
        <dbReference type="Proteomes" id="UP000609531"/>
    </source>
</evidence>